<protein>
    <submittedName>
        <fullName evidence="2">Uncharacterized protein</fullName>
    </submittedName>
</protein>
<evidence type="ECO:0000313" key="3">
    <source>
        <dbReference type="Proteomes" id="UP000054937"/>
    </source>
</evidence>
<organism evidence="2 3">
    <name type="scientific">Pseudocohnilembus persalinus</name>
    <name type="common">Ciliate</name>
    <dbReference type="NCBI Taxonomy" id="266149"/>
    <lineage>
        <taxon>Eukaryota</taxon>
        <taxon>Sar</taxon>
        <taxon>Alveolata</taxon>
        <taxon>Ciliophora</taxon>
        <taxon>Intramacronucleata</taxon>
        <taxon>Oligohymenophorea</taxon>
        <taxon>Scuticociliatia</taxon>
        <taxon>Philasterida</taxon>
        <taxon>Pseudocohnilembidae</taxon>
        <taxon>Pseudocohnilembus</taxon>
    </lineage>
</organism>
<reference evidence="2 3" key="1">
    <citation type="journal article" date="2015" name="Sci. Rep.">
        <title>Genome of the facultative scuticociliatosis pathogen Pseudocohnilembus persalinus provides insight into its virulence through horizontal gene transfer.</title>
        <authorList>
            <person name="Xiong J."/>
            <person name="Wang G."/>
            <person name="Cheng J."/>
            <person name="Tian M."/>
            <person name="Pan X."/>
            <person name="Warren A."/>
            <person name="Jiang C."/>
            <person name="Yuan D."/>
            <person name="Miao W."/>
        </authorList>
    </citation>
    <scope>NUCLEOTIDE SEQUENCE [LARGE SCALE GENOMIC DNA]</scope>
    <source>
        <strain evidence="2">36N120E</strain>
    </source>
</reference>
<keyword evidence="1" id="KW-0175">Coiled coil</keyword>
<feature type="coiled-coil region" evidence="1">
    <location>
        <begin position="327"/>
        <end position="357"/>
    </location>
</feature>
<dbReference type="InParanoid" id="A0A0V0R4E3"/>
<evidence type="ECO:0000313" key="2">
    <source>
        <dbReference type="EMBL" id="KRX09348.1"/>
    </source>
</evidence>
<feature type="coiled-coil region" evidence="1">
    <location>
        <begin position="86"/>
        <end position="149"/>
    </location>
</feature>
<evidence type="ECO:0000256" key="1">
    <source>
        <dbReference type="SAM" id="Coils"/>
    </source>
</evidence>
<dbReference type="AlphaFoldDB" id="A0A0V0R4E3"/>
<dbReference type="EMBL" id="LDAU01000052">
    <property type="protein sequence ID" value="KRX09348.1"/>
    <property type="molecule type" value="Genomic_DNA"/>
</dbReference>
<name>A0A0V0R4E3_PSEPJ</name>
<accession>A0A0V0R4E3</accession>
<dbReference type="Proteomes" id="UP000054937">
    <property type="component" value="Unassembled WGS sequence"/>
</dbReference>
<proteinExistence type="predicted"/>
<gene>
    <name evidence="2" type="ORF">PPERSA_09232</name>
</gene>
<keyword evidence="3" id="KW-1185">Reference proteome</keyword>
<comment type="caution">
    <text evidence="2">The sequence shown here is derived from an EMBL/GenBank/DDBJ whole genome shotgun (WGS) entry which is preliminary data.</text>
</comment>
<sequence length="478" mass="57051">MDQQLLYCATHDQEKFQYFCLKEECIRQKPTECQLFYCPLCYEDLDENNQLFNHQIYDINILNKKNKKTIFKNKQAVGDKLWEMIKQKYNGNIENFENDCIQINQKFSEIKQKQLDNMISVQNHINKLKQDINQQLDQISKNIKVKIEEYRNLQNPTDIIKFINQKTSNFQELLGMLANEPKQNLQLYKNNFQNLLNSIRQDTYNLLIATQFSKQIKEQKKDYDLNIFLQYKGQNQEKEMEIQNHNNPQVTVQNKQQEQQQQESQQEQQIYLDENHVQLILFKEINQSSEKASQINDKISELKDFMNQIFKFSQTKTYPINLVLQNNLELTEQVQQFLQQQQQNEEEQQELNIHNKKVIQQYTDSAQFLDDFPAINNRQQYKKLSKSQINAITDLRVQLGFYYDFKNQISSYGYNSLGKQGVKQINEIIFNNLELKNLQNLSLNYNNSKLSMQEYLQMINQLGSWQLTPQIRKLSLGA</sequence>